<evidence type="ECO:0000313" key="4">
    <source>
        <dbReference type="Proteomes" id="UP000305948"/>
    </source>
</evidence>
<dbReference type="InterPro" id="IPR059179">
    <property type="entry name" value="MLKL-like_MCAfunc"/>
</dbReference>
<reference evidence="3 4" key="1">
    <citation type="journal article" date="2019" name="Nat. Ecol. Evol.">
        <title>Megaphylogeny resolves global patterns of mushroom evolution.</title>
        <authorList>
            <person name="Varga T."/>
            <person name="Krizsan K."/>
            <person name="Foldi C."/>
            <person name="Dima B."/>
            <person name="Sanchez-Garcia M."/>
            <person name="Sanchez-Ramirez S."/>
            <person name="Szollosi G.J."/>
            <person name="Szarkandi J.G."/>
            <person name="Papp V."/>
            <person name="Albert L."/>
            <person name="Andreopoulos W."/>
            <person name="Angelini C."/>
            <person name="Antonin V."/>
            <person name="Barry K.W."/>
            <person name="Bougher N.L."/>
            <person name="Buchanan P."/>
            <person name="Buyck B."/>
            <person name="Bense V."/>
            <person name="Catcheside P."/>
            <person name="Chovatia M."/>
            <person name="Cooper J."/>
            <person name="Damon W."/>
            <person name="Desjardin D."/>
            <person name="Finy P."/>
            <person name="Geml J."/>
            <person name="Haridas S."/>
            <person name="Hughes K."/>
            <person name="Justo A."/>
            <person name="Karasinski D."/>
            <person name="Kautmanova I."/>
            <person name="Kiss B."/>
            <person name="Kocsube S."/>
            <person name="Kotiranta H."/>
            <person name="LaButti K.M."/>
            <person name="Lechner B.E."/>
            <person name="Liimatainen K."/>
            <person name="Lipzen A."/>
            <person name="Lukacs Z."/>
            <person name="Mihaltcheva S."/>
            <person name="Morgado L.N."/>
            <person name="Niskanen T."/>
            <person name="Noordeloos M.E."/>
            <person name="Ohm R.A."/>
            <person name="Ortiz-Santana B."/>
            <person name="Ovrebo C."/>
            <person name="Racz N."/>
            <person name="Riley R."/>
            <person name="Savchenko A."/>
            <person name="Shiryaev A."/>
            <person name="Soop K."/>
            <person name="Spirin V."/>
            <person name="Szebenyi C."/>
            <person name="Tomsovsky M."/>
            <person name="Tulloss R.E."/>
            <person name="Uehling J."/>
            <person name="Grigoriev I.V."/>
            <person name="Vagvolgyi C."/>
            <person name="Papp T."/>
            <person name="Martin F.M."/>
            <person name="Miettinen O."/>
            <person name="Hibbett D.S."/>
            <person name="Nagy L.G."/>
        </authorList>
    </citation>
    <scope>NUCLEOTIDE SEQUENCE [LARGE SCALE GENOMIC DNA]</scope>
    <source>
        <strain evidence="3 4">OMC1185</strain>
    </source>
</reference>
<dbReference type="GO" id="GO:0007166">
    <property type="term" value="P:cell surface receptor signaling pathway"/>
    <property type="evidence" value="ECO:0007669"/>
    <property type="project" value="InterPro"/>
</dbReference>
<dbReference type="Proteomes" id="UP000305948">
    <property type="component" value="Unassembled WGS sequence"/>
</dbReference>
<proteinExistence type="predicted"/>
<protein>
    <recommendedName>
        <fullName evidence="2">Mixed lineage kinase domain-containing protein</fullName>
    </recommendedName>
</protein>
<sequence length="166" mass="18952">MPGWRFGKRKKGRNRPPDEGHQERRVPLEQAQAVLEVASALVDGSVVNMPILKPVFEAARQVITICQAMRSNKDDAASLAHEVQEFLQHLSDALVTEVQEHIDGRLQADLNKFTDALEKIHIRLRKLSGRSKAANFWRYKSDRDTINDCRRILNHDGKLFMVRSVS</sequence>
<accession>A0A5C3MLH4</accession>
<dbReference type="AlphaFoldDB" id="A0A5C3MLH4"/>
<evidence type="ECO:0000256" key="1">
    <source>
        <dbReference type="SAM" id="MobiDB-lite"/>
    </source>
</evidence>
<gene>
    <name evidence="3" type="ORF">OE88DRAFT_1038131</name>
</gene>
<name>A0A5C3MLH4_9AGAM</name>
<feature type="region of interest" description="Disordered" evidence="1">
    <location>
        <begin position="1"/>
        <end position="25"/>
    </location>
</feature>
<dbReference type="Pfam" id="PF22215">
    <property type="entry name" value="MLKL_N"/>
    <property type="match status" value="1"/>
</dbReference>
<organism evidence="3 4">
    <name type="scientific">Heliocybe sulcata</name>
    <dbReference type="NCBI Taxonomy" id="5364"/>
    <lineage>
        <taxon>Eukaryota</taxon>
        <taxon>Fungi</taxon>
        <taxon>Dikarya</taxon>
        <taxon>Basidiomycota</taxon>
        <taxon>Agaricomycotina</taxon>
        <taxon>Agaricomycetes</taxon>
        <taxon>Gloeophyllales</taxon>
        <taxon>Gloeophyllaceae</taxon>
        <taxon>Heliocybe</taxon>
    </lineage>
</organism>
<feature type="compositionally biased region" description="Basic residues" evidence="1">
    <location>
        <begin position="1"/>
        <end position="14"/>
    </location>
</feature>
<dbReference type="InterPro" id="IPR054000">
    <property type="entry name" value="MLKL_N"/>
</dbReference>
<dbReference type="InterPro" id="IPR036537">
    <property type="entry name" value="Adaptor_Cbl_N_dom_sf"/>
</dbReference>
<dbReference type="EMBL" id="ML213532">
    <property type="protein sequence ID" value="TFK46160.1"/>
    <property type="molecule type" value="Genomic_DNA"/>
</dbReference>
<dbReference type="OrthoDB" id="2998514at2759"/>
<evidence type="ECO:0000313" key="3">
    <source>
        <dbReference type="EMBL" id="TFK46160.1"/>
    </source>
</evidence>
<evidence type="ECO:0000259" key="2">
    <source>
        <dbReference type="Pfam" id="PF22215"/>
    </source>
</evidence>
<feature type="compositionally biased region" description="Basic and acidic residues" evidence="1">
    <location>
        <begin position="15"/>
        <end position="25"/>
    </location>
</feature>
<feature type="domain" description="Mixed lineage kinase" evidence="2">
    <location>
        <begin position="53"/>
        <end position="154"/>
    </location>
</feature>
<keyword evidence="4" id="KW-1185">Reference proteome</keyword>
<dbReference type="Gene3D" id="1.20.930.20">
    <property type="entry name" value="Adaptor protein Cbl, N-terminal domain"/>
    <property type="match status" value="1"/>
</dbReference>
<dbReference type="CDD" id="cd21037">
    <property type="entry name" value="MLKL_NTD"/>
    <property type="match status" value="1"/>
</dbReference>